<dbReference type="GO" id="GO:0005794">
    <property type="term" value="C:Golgi apparatus"/>
    <property type="evidence" value="ECO:0007669"/>
    <property type="project" value="TreeGrafter"/>
</dbReference>
<evidence type="ECO:0000313" key="4">
    <source>
        <dbReference type="Proteomes" id="UP000824782"/>
    </source>
</evidence>
<sequence>MTVILVFFGKSDICSGDVIEELKICLHRKEKMLQDAVFARNQQAEEHTREVMDLLAMISSEKLDQSTFCQNCLLKEQNIGVNQPVENLSNFIHLQKLVQEKEKIIQAFSQSHLVQPITLSTKSEELDAKGAETENNETLETDLAKAKEDRRLILRKMKEYQLEVSALQSIIMKQNEQLREQGADIDTLTRTIQIKDELIKDLQVKLVDPEDIPTVELLTQQIFTLKENIASLNLASRGHLRHTQKIFNLLEELAANKSRLNEALQAEKQLYSCLVQSHTEADSSTLHSELAAAQALRGQLEDALMRTMEQLVTLQSENKQGGAERGCLNFPHKHVF</sequence>
<dbReference type="Proteomes" id="UP000824782">
    <property type="component" value="Unassembled WGS sequence"/>
</dbReference>
<keyword evidence="4" id="KW-1185">Reference proteome</keyword>
<evidence type="ECO:0000259" key="2">
    <source>
        <dbReference type="Pfam" id="PF23246"/>
    </source>
</evidence>
<dbReference type="InterPro" id="IPR056273">
    <property type="entry name" value="CDK5RAP2_MYOME_CC"/>
</dbReference>
<dbReference type="GO" id="GO:0007098">
    <property type="term" value="P:centrosome cycle"/>
    <property type="evidence" value="ECO:0007669"/>
    <property type="project" value="TreeGrafter"/>
</dbReference>
<dbReference type="AlphaFoldDB" id="A0AAV6Z0G4"/>
<keyword evidence="1" id="KW-0175">Coiled coil</keyword>
<dbReference type="EMBL" id="WNYA01004903">
    <property type="protein sequence ID" value="KAG8542486.1"/>
    <property type="molecule type" value="Genomic_DNA"/>
</dbReference>
<reference evidence="3" key="1">
    <citation type="thesis" date="2020" institute="ProQuest LLC" country="789 East Eisenhower Parkway, Ann Arbor, MI, USA">
        <title>Comparative Genomics and Chromosome Evolution.</title>
        <authorList>
            <person name="Mudd A.B."/>
        </authorList>
    </citation>
    <scope>NUCLEOTIDE SEQUENCE</scope>
    <source>
        <strain evidence="3">237g6f4</strain>
        <tissue evidence="3">Blood</tissue>
    </source>
</reference>
<gene>
    <name evidence="3" type="ORF">GDO81_026630</name>
</gene>
<evidence type="ECO:0000256" key="1">
    <source>
        <dbReference type="SAM" id="Coils"/>
    </source>
</evidence>
<proteinExistence type="predicted"/>
<dbReference type="GO" id="GO:0060090">
    <property type="term" value="F:molecular adaptor activity"/>
    <property type="evidence" value="ECO:0007669"/>
    <property type="project" value="TreeGrafter"/>
</dbReference>
<dbReference type="PANTHER" id="PTHR46501">
    <property type="entry name" value="MYOMEGALIN"/>
    <property type="match status" value="1"/>
</dbReference>
<feature type="coiled-coil region" evidence="1">
    <location>
        <begin position="129"/>
        <end position="177"/>
    </location>
</feature>
<dbReference type="GO" id="GO:0090063">
    <property type="term" value="P:positive regulation of microtubule nucleation"/>
    <property type="evidence" value="ECO:0007669"/>
    <property type="project" value="TreeGrafter"/>
</dbReference>
<comment type="caution">
    <text evidence="3">The sequence shown here is derived from an EMBL/GenBank/DDBJ whole genome shotgun (WGS) entry which is preliminary data.</text>
</comment>
<dbReference type="InterPro" id="IPR052593">
    <property type="entry name" value="MT-associated_AKAP9-binding"/>
</dbReference>
<dbReference type="GO" id="GO:1903358">
    <property type="term" value="P:regulation of Golgi organization"/>
    <property type="evidence" value="ECO:0007669"/>
    <property type="project" value="TreeGrafter"/>
</dbReference>
<dbReference type="PANTHER" id="PTHR46501:SF2">
    <property type="entry name" value="MYOMEGALIN"/>
    <property type="match status" value="1"/>
</dbReference>
<feature type="domain" description="CDK5 regulatory subunit-associated protein 2/Myomegalin coiled coil" evidence="2">
    <location>
        <begin position="202"/>
        <end position="319"/>
    </location>
</feature>
<evidence type="ECO:0000313" key="3">
    <source>
        <dbReference type="EMBL" id="KAG8542486.1"/>
    </source>
</evidence>
<dbReference type="GO" id="GO:0005813">
    <property type="term" value="C:centrosome"/>
    <property type="evidence" value="ECO:0007669"/>
    <property type="project" value="TreeGrafter"/>
</dbReference>
<dbReference type="Pfam" id="PF23246">
    <property type="entry name" value="CC_CDK5RAP2"/>
    <property type="match status" value="1"/>
</dbReference>
<organism evidence="3 4">
    <name type="scientific">Engystomops pustulosus</name>
    <name type="common">Tungara frog</name>
    <name type="synonym">Physalaemus pustulosus</name>
    <dbReference type="NCBI Taxonomy" id="76066"/>
    <lineage>
        <taxon>Eukaryota</taxon>
        <taxon>Metazoa</taxon>
        <taxon>Chordata</taxon>
        <taxon>Craniata</taxon>
        <taxon>Vertebrata</taxon>
        <taxon>Euteleostomi</taxon>
        <taxon>Amphibia</taxon>
        <taxon>Batrachia</taxon>
        <taxon>Anura</taxon>
        <taxon>Neobatrachia</taxon>
        <taxon>Hyloidea</taxon>
        <taxon>Leptodactylidae</taxon>
        <taxon>Leiuperinae</taxon>
        <taxon>Engystomops</taxon>
    </lineage>
</organism>
<name>A0AAV6Z0G4_ENGPU</name>
<accession>A0AAV6Z0G4</accession>
<protein>
    <recommendedName>
        <fullName evidence="2">CDK5 regulatory subunit-associated protein 2/Myomegalin coiled coil domain-containing protein</fullName>
    </recommendedName>
</protein>